<feature type="region of interest" description="Disordered" evidence="1">
    <location>
        <begin position="94"/>
        <end position="126"/>
    </location>
</feature>
<feature type="compositionally biased region" description="Basic and acidic residues" evidence="1">
    <location>
        <begin position="12"/>
        <end position="23"/>
    </location>
</feature>
<proteinExistence type="predicted"/>
<feature type="region of interest" description="Disordered" evidence="1">
    <location>
        <begin position="1"/>
        <end position="44"/>
    </location>
</feature>
<feature type="compositionally biased region" description="Polar residues" evidence="1">
    <location>
        <begin position="113"/>
        <end position="122"/>
    </location>
</feature>
<evidence type="ECO:0000256" key="2">
    <source>
        <dbReference type="SAM" id="Phobius"/>
    </source>
</evidence>
<feature type="compositionally biased region" description="Basic and acidic residues" evidence="1">
    <location>
        <begin position="94"/>
        <end position="110"/>
    </location>
</feature>
<feature type="region of interest" description="Disordered" evidence="1">
    <location>
        <begin position="139"/>
        <end position="181"/>
    </location>
</feature>
<dbReference type="Proteomes" id="UP001175261">
    <property type="component" value="Unassembled WGS sequence"/>
</dbReference>
<protein>
    <submittedName>
        <fullName evidence="3">Uncharacterized protein</fullName>
    </submittedName>
</protein>
<keyword evidence="2" id="KW-0472">Membrane</keyword>
<evidence type="ECO:0000313" key="4">
    <source>
        <dbReference type="Proteomes" id="UP001175261"/>
    </source>
</evidence>
<feature type="compositionally biased region" description="Polar residues" evidence="1">
    <location>
        <begin position="1"/>
        <end position="10"/>
    </location>
</feature>
<organism evidence="3 4">
    <name type="scientific">Sarocladium strictum</name>
    <name type="common">Black bundle disease fungus</name>
    <name type="synonym">Acremonium strictum</name>
    <dbReference type="NCBI Taxonomy" id="5046"/>
    <lineage>
        <taxon>Eukaryota</taxon>
        <taxon>Fungi</taxon>
        <taxon>Dikarya</taxon>
        <taxon>Ascomycota</taxon>
        <taxon>Pezizomycotina</taxon>
        <taxon>Sordariomycetes</taxon>
        <taxon>Hypocreomycetidae</taxon>
        <taxon>Hypocreales</taxon>
        <taxon>Sarocladiaceae</taxon>
        <taxon>Sarocladium</taxon>
    </lineage>
</organism>
<keyword evidence="2" id="KW-1133">Transmembrane helix</keyword>
<gene>
    <name evidence="3" type="ORF">NLU13_4344</name>
</gene>
<evidence type="ECO:0000256" key="1">
    <source>
        <dbReference type="SAM" id="MobiDB-lite"/>
    </source>
</evidence>
<accession>A0AA39L8Q9</accession>
<dbReference type="EMBL" id="JAPDFR010000003">
    <property type="protein sequence ID" value="KAK0388100.1"/>
    <property type="molecule type" value="Genomic_DNA"/>
</dbReference>
<keyword evidence="4" id="KW-1185">Reference proteome</keyword>
<sequence length="636" mass="69276">MDSPTSNSGSVRGDEQGRAKAEEMNASASPTSAGPSMSVPVLDSKGRPALRPLFIPYSSSSKTIPLAHQMPRMVRRTRVRPSLRVTIPVNSDSVLKEATRGEGSSPDHVKKQCPNNLDPTSSEGEEELTAAFAQAFADHQKKRDAVQRGTSAASSELRTSSSGRRRESPEPEYVFSPSPRPLAAWNDSIDRAAGDNAELRRALEREQWILALQMSGDEGFLDYLHLYTEHSADSPIDWRTGECSCYWSRSDLVPINGLTRHERSDEPDLTYSPTNANTESLPSTAPWPSVADAAQSAAEGMPDEDNVRIYTGSQGEPDDSESSQDSDSIEEDPRAVNNQGSPREIAIVLGSPEISSGFLQQQQNTEHALPTFPGPAAHTRPDDSSRDARLQGRLDSVAHPATGPYQGSDGYAFPEPPRALAESEFGPYHSSPEYRSPTRSFGHGAQDLPEQPQRSPEFFNIDLGSPAPQSATYSVTDSIAQQDHEISGSSTRRPAHPSGGTSHHLVDGQAPSRPWPEHINVDAPRRTRYTFYQLSTPSSAPVSALDEEADLPLTVAELTRSRDFDLESGLGSSGSSRSAYSTLDPLIPRQDARQVPRRFLQPFTGEQVPVVLVVLLVLANLLLFVVLYVMIVNLHL</sequence>
<feature type="compositionally biased region" description="Low complexity" evidence="1">
    <location>
        <begin position="150"/>
        <end position="162"/>
    </location>
</feature>
<dbReference type="AlphaFoldDB" id="A0AA39L8Q9"/>
<feature type="compositionally biased region" description="Basic and acidic residues" evidence="1">
    <location>
        <begin position="379"/>
        <end position="392"/>
    </location>
</feature>
<feature type="region of interest" description="Disordered" evidence="1">
    <location>
        <begin position="261"/>
        <end position="341"/>
    </location>
</feature>
<reference evidence="3" key="1">
    <citation type="submission" date="2022-10" db="EMBL/GenBank/DDBJ databases">
        <title>Determination and structural analysis of whole genome sequence of Sarocladium strictum F4-1.</title>
        <authorList>
            <person name="Hu L."/>
            <person name="Jiang Y."/>
        </authorList>
    </citation>
    <scope>NUCLEOTIDE SEQUENCE</scope>
    <source>
        <strain evidence="3">F4-1</strain>
    </source>
</reference>
<feature type="compositionally biased region" description="Acidic residues" evidence="1">
    <location>
        <begin position="316"/>
        <end position="330"/>
    </location>
</feature>
<feature type="transmembrane region" description="Helical" evidence="2">
    <location>
        <begin position="608"/>
        <end position="631"/>
    </location>
</feature>
<evidence type="ECO:0000313" key="3">
    <source>
        <dbReference type="EMBL" id="KAK0388100.1"/>
    </source>
</evidence>
<feature type="compositionally biased region" description="Polar residues" evidence="1">
    <location>
        <begin position="26"/>
        <end position="35"/>
    </location>
</feature>
<feature type="region of interest" description="Disordered" evidence="1">
    <location>
        <begin position="358"/>
        <end position="518"/>
    </location>
</feature>
<name>A0AA39L8Q9_SARSR</name>
<keyword evidence="2" id="KW-0812">Transmembrane</keyword>
<feature type="compositionally biased region" description="Polar residues" evidence="1">
    <location>
        <begin position="467"/>
        <end position="492"/>
    </location>
</feature>
<comment type="caution">
    <text evidence="3">The sequence shown here is derived from an EMBL/GenBank/DDBJ whole genome shotgun (WGS) entry which is preliminary data.</text>
</comment>
<feature type="compositionally biased region" description="Polar residues" evidence="1">
    <location>
        <begin position="271"/>
        <end position="283"/>
    </location>
</feature>